<accession>A0A7X6KVD3</accession>
<sequence>MAQPTLDRPAVDPARPVLSVVPAPAPALWLRDPDLPGVEHRPATSTDLLVAAARADVIRLAFSAELPAVADLADRAALAAEAIAAAGRARHQVTVLLDLDVVLAPDDRAARRKRAELEFLDALSGLTWSPAATRVVTTTGLLLAELRELADRTGVDGLVLHPLGGDDRELARLLG</sequence>
<gene>
    <name evidence="1" type="ORF">HGA03_10095</name>
</gene>
<dbReference type="Gene3D" id="3.20.20.30">
    <property type="entry name" value="Luciferase-like domain"/>
    <property type="match status" value="1"/>
</dbReference>
<dbReference type="GO" id="GO:0016705">
    <property type="term" value="F:oxidoreductase activity, acting on paired donors, with incorporation or reduction of molecular oxygen"/>
    <property type="evidence" value="ECO:0007669"/>
    <property type="project" value="InterPro"/>
</dbReference>
<dbReference type="EMBL" id="JAAXOX010000004">
    <property type="protein sequence ID" value="NKY23011.1"/>
    <property type="molecule type" value="Genomic_DNA"/>
</dbReference>
<dbReference type="Proteomes" id="UP000581206">
    <property type="component" value="Unassembled WGS sequence"/>
</dbReference>
<comment type="caution">
    <text evidence="1">The sequence shown here is derived from an EMBL/GenBank/DDBJ whole genome shotgun (WGS) entry which is preliminary data.</text>
</comment>
<dbReference type="InterPro" id="IPR036661">
    <property type="entry name" value="Luciferase-like_sf"/>
</dbReference>
<name>A0A7X6KVD3_9CELL</name>
<organism evidence="1 2">
    <name type="scientific">Cellulomonas denverensis</name>
    <dbReference type="NCBI Taxonomy" id="264297"/>
    <lineage>
        <taxon>Bacteria</taxon>
        <taxon>Bacillati</taxon>
        <taxon>Actinomycetota</taxon>
        <taxon>Actinomycetes</taxon>
        <taxon>Micrococcales</taxon>
        <taxon>Cellulomonadaceae</taxon>
        <taxon>Cellulomonas</taxon>
    </lineage>
</organism>
<dbReference type="SUPFAM" id="SSF51679">
    <property type="entry name" value="Bacterial luciferase-like"/>
    <property type="match status" value="1"/>
</dbReference>
<protein>
    <submittedName>
        <fullName evidence="1">LLM class flavin-dependent oxidoreductase</fullName>
    </submittedName>
</protein>
<evidence type="ECO:0000313" key="1">
    <source>
        <dbReference type="EMBL" id="NKY23011.1"/>
    </source>
</evidence>
<dbReference type="RefSeq" id="WP_168630137.1">
    <property type="nucleotide sequence ID" value="NZ_BONL01000001.1"/>
</dbReference>
<proteinExistence type="predicted"/>
<evidence type="ECO:0000313" key="2">
    <source>
        <dbReference type="Proteomes" id="UP000581206"/>
    </source>
</evidence>
<keyword evidence="2" id="KW-1185">Reference proteome</keyword>
<dbReference type="AlphaFoldDB" id="A0A7X6KVD3"/>
<reference evidence="1 2" key="1">
    <citation type="submission" date="2020-04" db="EMBL/GenBank/DDBJ databases">
        <title>MicrobeNet Type strains.</title>
        <authorList>
            <person name="Nicholson A.C."/>
        </authorList>
    </citation>
    <scope>NUCLEOTIDE SEQUENCE [LARGE SCALE GENOMIC DNA]</scope>
    <source>
        <strain evidence="1 2">ATCC BAA-788</strain>
    </source>
</reference>